<proteinExistence type="predicted"/>
<keyword evidence="2" id="KW-1185">Reference proteome</keyword>
<accession>A0ABY7EN87</accession>
<dbReference type="Proteomes" id="UP001164746">
    <property type="component" value="Chromosome 7"/>
</dbReference>
<dbReference type="EMBL" id="CP111018">
    <property type="protein sequence ID" value="WAR10088.1"/>
    <property type="molecule type" value="Genomic_DNA"/>
</dbReference>
<evidence type="ECO:0000313" key="1">
    <source>
        <dbReference type="EMBL" id="WAR10088.1"/>
    </source>
</evidence>
<sequence length="93" mass="10843">MDEQGIFSTADAIHVRCVRFCFMQLIQQELDLVRTEWNTHYIRRQTREGTPCGKPDILYLCPELYGNFDYKFPVDGQTASAWVLIATFHLALE</sequence>
<gene>
    <name evidence="1" type="ORF">MAR_035164</name>
</gene>
<organism evidence="1 2">
    <name type="scientific">Mya arenaria</name>
    <name type="common">Soft-shell clam</name>
    <dbReference type="NCBI Taxonomy" id="6604"/>
    <lineage>
        <taxon>Eukaryota</taxon>
        <taxon>Metazoa</taxon>
        <taxon>Spiralia</taxon>
        <taxon>Lophotrochozoa</taxon>
        <taxon>Mollusca</taxon>
        <taxon>Bivalvia</taxon>
        <taxon>Autobranchia</taxon>
        <taxon>Heteroconchia</taxon>
        <taxon>Euheterodonta</taxon>
        <taxon>Imparidentia</taxon>
        <taxon>Neoheterodontei</taxon>
        <taxon>Myida</taxon>
        <taxon>Myoidea</taxon>
        <taxon>Myidae</taxon>
        <taxon>Mya</taxon>
    </lineage>
</organism>
<evidence type="ECO:0000313" key="2">
    <source>
        <dbReference type="Proteomes" id="UP001164746"/>
    </source>
</evidence>
<reference evidence="1" key="1">
    <citation type="submission" date="2022-11" db="EMBL/GenBank/DDBJ databases">
        <title>Centuries of genome instability and evolution in soft-shell clam transmissible cancer (bioRxiv).</title>
        <authorList>
            <person name="Hart S.F.M."/>
            <person name="Yonemitsu M.A."/>
            <person name="Giersch R.M."/>
            <person name="Beal B.F."/>
            <person name="Arriagada G."/>
            <person name="Davis B.W."/>
            <person name="Ostrander E.A."/>
            <person name="Goff S.P."/>
            <person name="Metzger M.J."/>
        </authorList>
    </citation>
    <scope>NUCLEOTIDE SEQUENCE</scope>
    <source>
        <strain evidence="1">MELC-2E11</strain>
        <tissue evidence="1">Siphon/mantle</tissue>
    </source>
</reference>
<protein>
    <submittedName>
        <fullName evidence="1">Uncharacterized protein</fullName>
    </submittedName>
</protein>
<name>A0ABY7EN87_MYAAR</name>